<accession>A0A1X2HM63</accession>
<keyword evidence="2" id="KW-1185">Reference proteome</keyword>
<dbReference type="SUPFAM" id="SSF52540">
    <property type="entry name" value="P-loop containing nucleoside triphosphate hydrolases"/>
    <property type="match status" value="1"/>
</dbReference>
<comment type="caution">
    <text evidence="1">The sequence shown here is derived from an EMBL/GenBank/DDBJ whole genome shotgun (WGS) entry which is preliminary data.</text>
</comment>
<dbReference type="InterPro" id="IPR027417">
    <property type="entry name" value="P-loop_NTPase"/>
</dbReference>
<reference evidence="1 2" key="1">
    <citation type="submission" date="2016-07" db="EMBL/GenBank/DDBJ databases">
        <title>Pervasive Adenine N6-methylation of Active Genes in Fungi.</title>
        <authorList>
            <consortium name="DOE Joint Genome Institute"/>
            <person name="Mondo S.J."/>
            <person name="Dannebaum R.O."/>
            <person name="Kuo R.C."/>
            <person name="Labutti K."/>
            <person name="Haridas S."/>
            <person name="Kuo A."/>
            <person name="Salamov A."/>
            <person name="Ahrendt S.R."/>
            <person name="Lipzen A."/>
            <person name="Sullivan W."/>
            <person name="Andreopoulos W.B."/>
            <person name="Clum A."/>
            <person name="Lindquist E."/>
            <person name="Daum C."/>
            <person name="Ramamoorthy G.K."/>
            <person name="Gryganskyi A."/>
            <person name="Culley D."/>
            <person name="Magnuson J.K."/>
            <person name="James T.Y."/>
            <person name="O'Malley M.A."/>
            <person name="Stajich J.E."/>
            <person name="Spatafora J.W."/>
            <person name="Visel A."/>
            <person name="Grigoriev I.V."/>
        </authorList>
    </citation>
    <scope>NUCLEOTIDE SEQUENCE [LARGE SCALE GENOMIC DNA]</scope>
    <source>
        <strain evidence="1 2">NRRL 2496</strain>
    </source>
</reference>
<dbReference type="Pfam" id="PF11111">
    <property type="entry name" value="CENP-M"/>
    <property type="match status" value="1"/>
</dbReference>
<protein>
    <submittedName>
        <fullName evidence="1">Uncharacterized protein</fullName>
    </submittedName>
</protein>
<dbReference type="Proteomes" id="UP000242180">
    <property type="component" value="Unassembled WGS sequence"/>
</dbReference>
<dbReference type="Gene3D" id="3.40.50.300">
    <property type="entry name" value="P-loop containing nucleotide triphosphate hydrolases"/>
    <property type="match status" value="1"/>
</dbReference>
<gene>
    <name evidence="1" type="ORF">BCR43DRAFT_485215</name>
</gene>
<name>A0A1X2HM63_SYNRA</name>
<dbReference type="InterPro" id="IPR020987">
    <property type="entry name" value="Centromere_Cenp-M"/>
</dbReference>
<organism evidence="1 2">
    <name type="scientific">Syncephalastrum racemosum</name>
    <name type="common">Filamentous fungus</name>
    <dbReference type="NCBI Taxonomy" id="13706"/>
    <lineage>
        <taxon>Eukaryota</taxon>
        <taxon>Fungi</taxon>
        <taxon>Fungi incertae sedis</taxon>
        <taxon>Mucoromycota</taxon>
        <taxon>Mucoromycotina</taxon>
        <taxon>Mucoromycetes</taxon>
        <taxon>Mucorales</taxon>
        <taxon>Syncephalastraceae</taxon>
        <taxon>Syncephalastrum</taxon>
    </lineage>
</organism>
<proteinExistence type="predicted"/>
<dbReference type="OrthoDB" id="2386686at2759"/>
<dbReference type="AlphaFoldDB" id="A0A1X2HM63"/>
<dbReference type="InParanoid" id="A0A1X2HM63"/>
<evidence type="ECO:0000313" key="2">
    <source>
        <dbReference type="Proteomes" id="UP000242180"/>
    </source>
</evidence>
<evidence type="ECO:0000313" key="1">
    <source>
        <dbReference type="EMBL" id="ORZ00437.1"/>
    </source>
</evidence>
<sequence length="188" mass="21757">MQRPIYTQRPADLIIVGSANSGKRTLASQLLECSDIYISVHTSEILPRDATLDRKDCIVYLADLTDSACWRSLETSLQYEVPRYMYEKTIVVFTNMNKIDQYAIFPDVLQERLQEYHDFPIFFADFEDEAVLKEVSHQVARFIRIAAQQHSEVTMTLLRTLEHHEVPVTTDYRSFESLSRLSAAADEE</sequence>
<dbReference type="EMBL" id="MCGN01000002">
    <property type="protein sequence ID" value="ORZ00437.1"/>
    <property type="molecule type" value="Genomic_DNA"/>
</dbReference>